<dbReference type="HOGENOM" id="CLU_2296061_0_0_1"/>
<evidence type="ECO:0000313" key="2">
    <source>
        <dbReference type="Proteomes" id="UP000006038"/>
    </source>
</evidence>
<keyword evidence="2" id="KW-1185">Reference proteome</keyword>
<evidence type="ECO:0000313" key="1">
    <source>
        <dbReference type="EnsemblPlants" id="OB08G23270.1"/>
    </source>
</evidence>
<name>J3MT97_ORYBR</name>
<dbReference type="EnsemblPlants" id="OB08G23270.1">
    <property type="protein sequence ID" value="OB08G23270.1"/>
    <property type="gene ID" value="OB08G23270"/>
</dbReference>
<reference evidence="1" key="2">
    <citation type="submission" date="2013-04" db="UniProtKB">
        <authorList>
            <consortium name="EnsemblPlants"/>
        </authorList>
    </citation>
    <scope>IDENTIFICATION</scope>
</reference>
<dbReference type="Gramene" id="OB08G23270.1">
    <property type="protein sequence ID" value="OB08G23270.1"/>
    <property type="gene ID" value="OB08G23270"/>
</dbReference>
<organism evidence="1">
    <name type="scientific">Oryza brachyantha</name>
    <name type="common">malo sina</name>
    <dbReference type="NCBI Taxonomy" id="4533"/>
    <lineage>
        <taxon>Eukaryota</taxon>
        <taxon>Viridiplantae</taxon>
        <taxon>Streptophyta</taxon>
        <taxon>Embryophyta</taxon>
        <taxon>Tracheophyta</taxon>
        <taxon>Spermatophyta</taxon>
        <taxon>Magnoliopsida</taxon>
        <taxon>Liliopsida</taxon>
        <taxon>Poales</taxon>
        <taxon>Poaceae</taxon>
        <taxon>BOP clade</taxon>
        <taxon>Oryzoideae</taxon>
        <taxon>Oryzeae</taxon>
        <taxon>Oryzinae</taxon>
        <taxon>Oryza</taxon>
    </lineage>
</organism>
<proteinExistence type="predicted"/>
<reference evidence="1" key="1">
    <citation type="journal article" date="2013" name="Nat. Commun.">
        <title>Whole-genome sequencing of Oryza brachyantha reveals mechanisms underlying Oryza genome evolution.</title>
        <authorList>
            <person name="Chen J."/>
            <person name="Huang Q."/>
            <person name="Gao D."/>
            <person name="Wang J."/>
            <person name="Lang Y."/>
            <person name="Liu T."/>
            <person name="Li B."/>
            <person name="Bai Z."/>
            <person name="Luis Goicoechea J."/>
            <person name="Liang C."/>
            <person name="Chen C."/>
            <person name="Zhang W."/>
            <person name="Sun S."/>
            <person name="Liao Y."/>
            <person name="Zhang X."/>
            <person name="Yang L."/>
            <person name="Song C."/>
            <person name="Wang M."/>
            <person name="Shi J."/>
            <person name="Liu G."/>
            <person name="Liu J."/>
            <person name="Zhou H."/>
            <person name="Zhou W."/>
            <person name="Yu Q."/>
            <person name="An N."/>
            <person name="Chen Y."/>
            <person name="Cai Q."/>
            <person name="Wang B."/>
            <person name="Liu B."/>
            <person name="Min J."/>
            <person name="Huang Y."/>
            <person name="Wu H."/>
            <person name="Li Z."/>
            <person name="Zhang Y."/>
            <person name="Yin Y."/>
            <person name="Song W."/>
            <person name="Jiang J."/>
            <person name="Jackson S.A."/>
            <person name="Wing R.A."/>
            <person name="Wang J."/>
            <person name="Chen M."/>
        </authorList>
    </citation>
    <scope>NUCLEOTIDE SEQUENCE [LARGE SCALE GENOMIC DNA]</scope>
    <source>
        <strain evidence="1">cv. IRGC 101232</strain>
    </source>
</reference>
<dbReference type="AlphaFoldDB" id="J3MT97"/>
<protein>
    <submittedName>
        <fullName evidence="1">Uncharacterized protein</fullName>
    </submittedName>
</protein>
<sequence>MRASSSTEGKHARALVRAAVCGCLPGGGWLDATGRRVWPRFRSQSRGMVPGLEEVPRDLPFLPACLLAADDYSPHSHLLCGGLLFSVESVLGLGSRHTKGT</sequence>
<accession>J3MT97</accession>
<dbReference type="Proteomes" id="UP000006038">
    <property type="component" value="Chromosome 8"/>
</dbReference>